<evidence type="ECO:0000313" key="3">
    <source>
        <dbReference type="EMBL" id="CCO29687.1"/>
    </source>
</evidence>
<gene>
    <name evidence="3" type="ORF">BN14_03705</name>
</gene>
<organism evidence="3 4">
    <name type="scientific">Thanatephorus cucumeris (strain AG1-IB / isolate 7/3/14)</name>
    <name type="common">Lettuce bottom rot fungus</name>
    <name type="synonym">Rhizoctonia solani</name>
    <dbReference type="NCBI Taxonomy" id="1108050"/>
    <lineage>
        <taxon>Eukaryota</taxon>
        <taxon>Fungi</taxon>
        <taxon>Dikarya</taxon>
        <taxon>Basidiomycota</taxon>
        <taxon>Agaricomycotina</taxon>
        <taxon>Agaricomycetes</taxon>
        <taxon>Cantharellales</taxon>
        <taxon>Ceratobasidiaceae</taxon>
        <taxon>Rhizoctonia</taxon>
        <taxon>Rhizoctonia solani AG-1</taxon>
    </lineage>
</organism>
<evidence type="ECO:0000256" key="2">
    <source>
        <dbReference type="SAM" id="MobiDB-lite"/>
    </source>
</evidence>
<protein>
    <submittedName>
        <fullName evidence="3">Uncharacterized protein</fullName>
    </submittedName>
</protein>
<name>M5C1I4_THACB</name>
<feature type="compositionally biased region" description="Polar residues" evidence="2">
    <location>
        <begin position="79"/>
        <end position="92"/>
    </location>
</feature>
<accession>M5C1I4</accession>
<dbReference type="AlphaFoldDB" id="M5C1I4"/>
<feature type="compositionally biased region" description="Polar residues" evidence="2">
    <location>
        <begin position="284"/>
        <end position="297"/>
    </location>
</feature>
<dbReference type="EMBL" id="CAOJ01005294">
    <property type="protein sequence ID" value="CCO29687.1"/>
    <property type="molecule type" value="Genomic_DNA"/>
</dbReference>
<feature type="region of interest" description="Disordered" evidence="2">
    <location>
        <begin position="272"/>
        <end position="297"/>
    </location>
</feature>
<dbReference type="HOGENOM" id="CLU_774295_0_0_1"/>
<evidence type="ECO:0000256" key="1">
    <source>
        <dbReference type="SAM" id="Coils"/>
    </source>
</evidence>
<evidence type="ECO:0000313" key="4">
    <source>
        <dbReference type="Proteomes" id="UP000012065"/>
    </source>
</evidence>
<feature type="coiled-coil region" evidence="1">
    <location>
        <begin position="180"/>
        <end position="207"/>
    </location>
</feature>
<reference evidence="3 4" key="1">
    <citation type="journal article" date="2013" name="J. Biotechnol.">
        <title>Establishment and interpretation of the genome sequence of the phytopathogenic fungus Rhizoctonia solani AG1-IB isolate 7/3/14.</title>
        <authorList>
            <person name="Wibberg D.W."/>
            <person name="Jelonek L.J."/>
            <person name="Rupp O.R."/>
            <person name="Hennig M.H."/>
            <person name="Eikmeyer F.E."/>
            <person name="Goesmann A.G."/>
            <person name="Hartmann A.H."/>
            <person name="Borriss R.B."/>
            <person name="Grosch R.G."/>
            <person name="Puehler A.P."/>
            <person name="Schlueter A.S."/>
        </authorList>
    </citation>
    <scope>NUCLEOTIDE SEQUENCE [LARGE SCALE GENOMIC DNA]</scope>
    <source>
        <strain evidence="4">AG1-IB / isolate 7/3/14</strain>
    </source>
</reference>
<dbReference type="Proteomes" id="UP000012065">
    <property type="component" value="Unassembled WGS sequence"/>
</dbReference>
<keyword evidence="1" id="KW-0175">Coiled coil</keyword>
<proteinExistence type="predicted"/>
<comment type="caution">
    <text evidence="3">The sequence shown here is derived from an EMBL/GenBank/DDBJ whole genome shotgun (WGS) entry which is preliminary data.</text>
</comment>
<sequence>MGVITPEMQAMTVPDMQLDTIRDEQMACTPTQPGPKSQPAWMEPELEPRTPTMRHSPPFLGTASSPSSAVHSPMASPETAHSSLSNKPSLPSANEEEDSKSNVIKQSESDTEDESFEDRRARRRAAKSGPYDPASVRTRGGYGFSYAMGYPPPELPQLGLAQLAQQAELYGVKLQPEPSRSQLLFQMAERQQEIERLQREQSEAAARYQMGFQGEPGMGMQPNSGVGLQQPSNSMGLQSPTSNWSSFDLGVGSVPDFAPPLLPQIQPPVLPQIQPPVLPQSLSHTHSQPQPSVAQQNASYMTDLSIQDSVDYTLYATQPYSDLTADSGGYPNLGSSAQFEFEFEPAWVNRCEQRHVRV</sequence>
<feature type="region of interest" description="Disordered" evidence="2">
    <location>
        <begin position="23"/>
        <end position="144"/>
    </location>
</feature>